<keyword evidence="2" id="KW-1185">Reference proteome</keyword>
<gene>
    <name evidence="1" type="ORF">Agub_g14039</name>
</gene>
<organism evidence="1 2">
    <name type="scientific">Astrephomene gubernaculifera</name>
    <dbReference type="NCBI Taxonomy" id="47775"/>
    <lineage>
        <taxon>Eukaryota</taxon>
        <taxon>Viridiplantae</taxon>
        <taxon>Chlorophyta</taxon>
        <taxon>core chlorophytes</taxon>
        <taxon>Chlorophyceae</taxon>
        <taxon>CS clade</taxon>
        <taxon>Chlamydomonadales</taxon>
        <taxon>Astrephomenaceae</taxon>
        <taxon>Astrephomene</taxon>
    </lineage>
</organism>
<comment type="caution">
    <text evidence="1">The sequence shown here is derived from an EMBL/GenBank/DDBJ whole genome shotgun (WGS) entry which is preliminary data.</text>
</comment>
<dbReference type="InterPro" id="IPR016755">
    <property type="entry name" value="UCP019302"/>
</dbReference>
<sequence length="168" mass="19351">MSGMLQHRVLSNANATTSAGRPFCRTAFGCIPPASRHRRQGCLARHGRQISVAVRAEKKEYYDYKDMPPLPLTVSRIYIPKLDYTVVSKQNEGMRMASLAIFYDIYKDEQYKSRLTRKSAMTALCMYDRDDVQEAQNTPGDYPNIDLLFRVYSQGMDLEFVVEEFMPQ</sequence>
<dbReference type="AlphaFoldDB" id="A0AAD3E183"/>
<accession>A0AAD3E183</accession>
<evidence type="ECO:0000313" key="1">
    <source>
        <dbReference type="EMBL" id="GFR51613.1"/>
    </source>
</evidence>
<dbReference type="EMBL" id="BMAR01000052">
    <property type="protein sequence ID" value="GFR51613.1"/>
    <property type="molecule type" value="Genomic_DNA"/>
</dbReference>
<name>A0AAD3E183_9CHLO</name>
<protein>
    <submittedName>
        <fullName evidence="1">Uncharacterized protein</fullName>
    </submittedName>
</protein>
<proteinExistence type="predicted"/>
<evidence type="ECO:0000313" key="2">
    <source>
        <dbReference type="Proteomes" id="UP001054857"/>
    </source>
</evidence>
<dbReference type="Pfam" id="PF10084">
    <property type="entry name" value="DUF2322"/>
    <property type="match status" value="1"/>
</dbReference>
<reference evidence="1 2" key="1">
    <citation type="journal article" date="2021" name="Sci. Rep.">
        <title>Genome sequencing of the multicellular alga Astrephomene provides insights into convergent evolution of germ-soma differentiation.</title>
        <authorList>
            <person name="Yamashita S."/>
            <person name="Yamamoto K."/>
            <person name="Matsuzaki R."/>
            <person name="Suzuki S."/>
            <person name="Yamaguchi H."/>
            <person name="Hirooka S."/>
            <person name="Minakuchi Y."/>
            <person name="Miyagishima S."/>
            <person name="Kawachi M."/>
            <person name="Toyoda A."/>
            <person name="Nozaki H."/>
        </authorList>
    </citation>
    <scope>NUCLEOTIDE SEQUENCE [LARGE SCALE GENOMIC DNA]</scope>
    <source>
        <strain evidence="1 2">NIES-4017</strain>
    </source>
</reference>
<dbReference type="Proteomes" id="UP001054857">
    <property type="component" value="Unassembled WGS sequence"/>
</dbReference>